<protein>
    <submittedName>
        <fullName evidence="2">Uncharacterized protein</fullName>
    </submittedName>
</protein>
<sequence length="696" mass="76594">MMLIKKSFFIKAILILSCVFLLQFSLIISQTHAWNVTSTRVTTIFEGYENNPKIISDGNGGSIIVWEDYRNGTWRDIYAQKLDSDGNAQWGENGTKISALPLDQRYPELVSDGAGGAIIVWENIVSLNVDNDIYAQRIGSTGNSLWTTNGIRIATESLQQRNPAIIPDNSGGAFITWQDERTGNNLYDIYAQRLDENGNALWDDNGSIVCDATEMQVIPQIASDGANGAFITWVDTRPGGSNRDIYAQLINSSGDPQWILNGIGICTQGSDQTFVRIISDNAGNATILWDDSRTTGDIYAQRVNTTGIVQWAVNGAPIVLTSTEKQDAELTNDGKGGVFVAWAQGNPNQRDVYAQHVNSSGDLQWDSSGIEICTEINEQSNTQIIHDGVGGAIIVWQDSRSGWQKDDIYAQRIESDGTTLWGGNGTAIDPTINERQEYPQLYLAEDGVAIVTWQDMRSGNTEVYAQYVLDIENPSSNAPGPAIHEPNSVATIPWILTDNFGGGFYRILNNGTDYITWTSWTSGSNLNIPINTSVLGVWNYTIQYNDTLGYWGIPNTVLISIMDNQNPSSNSPGSATYDLDSTASIQWILIDNVAGGYYRVLKNGSNYISWTSWIDGLNLNITIDTSILGDWNYTVYYYDSSGNWGTPNTVLISITEEGLTGSPPSVNGYNPLLLIGGIILISFILIRRKTHMKMKK</sequence>
<accession>A0A0F9GX13</accession>
<feature type="transmembrane region" description="Helical" evidence="1">
    <location>
        <begin position="668"/>
        <end position="686"/>
    </location>
</feature>
<dbReference type="EMBL" id="LAZR01016704">
    <property type="protein sequence ID" value="KKM03350.1"/>
    <property type="molecule type" value="Genomic_DNA"/>
</dbReference>
<keyword evidence="1" id="KW-0472">Membrane</keyword>
<reference evidence="2" key="1">
    <citation type="journal article" date="2015" name="Nature">
        <title>Complex archaea that bridge the gap between prokaryotes and eukaryotes.</title>
        <authorList>
            <person name="Spang A."/>
            <person name="Saw J.H."/>
            <person name="Jorgensen S.L."/>
            <person name="Zaremba-Niedzwiedzka K."/>
            <person name="Martijn J."/>
            <person name="Lind A.E."/>
            <person name="van Eijk R."/>
            <person name="Schleper C."/>
            <person name="Guy L."/>
            <person name="Ettema T.J."/>
        </authorList>
    </citation>
    <scope>NUCLEOTIDE SEQUENCE</scope>
</reference>
<evidence type="ECO:0000313" key="2">
    <source>
        <dbReference type="EMBL" id="KKM03350.1"/>
    </source>
</evidence>
<proteinExistence type="predicted"/>
<keyword evidence="1" id="KW-1133">Transmembrane helix</keyword>
<organism evidence="2">
    <name type="scientific">marine sediment metagenome</name>
    <dbReference type="NCBI Taxonomy" id="412755"/>
    <lineage>
        <taxon>unclassified sequences</taxon>
        <taxon>metagenomes</taxon>
        <taxon>ecological metagenomes</taxon>
    </lineage>
</organism>
<comment type="caution">
    <text evidence="2">The sequence shown here is derived from an EMBL/GenBank/DDBJ whole genome shotgun (WGS) entry which is preliminary data.</text>
</comment>
<name>A0A0F9GX13_9ZZZZ</name>
<evidence type="ECO:0000256" key="1">
    <source>
        <dbReference type="SAM" id="Phobius"/>
    </source>
</evidence>
<gene>
    <name evidence="2" type="ORF">LCGC14_1775320</name>
</gene>
<dbReference type="AlphaFoldDB" id="A0A0F9GX13"/>
<keyword evidence="1" id="KW-0812">Transmembrane</keyword>